<feature type="transmembrane region" description="Helical" evidence="5">
    <location>
        <begin position="137"/>
        <end position="157"/>
    </location>
</feature>
<evidence type="ECO:0000313" key="7">
    <source>
        <dbReference type="EMBL" id="BDC99025.1"/>
    </source>
</evidence>
<evidence type="ECO:0000256" key="1">
    <source>
        <dbReference type="ARBA" id="ARBA00004141"/>
    </source>
</evidence>
<reference evidence="7 8" key="1">
    <citation type="submission" date="2021-12" db="EMBL/GenBank/DDBJ databases">
        <title>Genome sequencing of bacteria with rrn-lacking chromosome and rrn-plasmid.</title>
        <authorList>
            <person name="Anda M."/>
            <person name="Iwasaki W."/>
        </authorList>
    </citation>
    <scope>NUCLEOTIDE SEQUENCE [LARGE SCALE GENOMIC DNA]</scope>
    <source>
        <strain evidence="7 8">NBRC 101262</strain>
    </source>
</reference>
<evidence type="ECO:0000256" key="4">
    <source>
        <dbReference type="ARBA" id="ARBA00023136"/>
    </source>
</evidence>
<comment type="subcellular location">
    <subcellularLocation>
        <location evidence="1">Membrane</location>
        <topology evidence="1">Multi-pass membrane protein</topology>
    </subcellularLocation>
</comment>
<evidence type="ECO:0000256" key="5">
    <source>
        <dbReference type="SAM" id="Phobius"/>
    </source>
</evidence>
<sequence>MKIYNNAPVTIGFAIICCVVLIAQFFLPDVIGYLFSVGAYFDFGNPADYFKIFSHIFGHANTDHLVGNMLYILLLGPLLEEKYGKSKLMLMIFLTGLVTGIINVSFFSTGLRGASGIVFMMIILSSIANYKRGHLPVTFVLVSILYLGQEFMAIYNADNISHSAHIIGGICGSIFGFMMMPERMMTESSQSSDVIRESDDLGNFG</sequence>
<evidence type="ECO:0000259" key="6">
    <source>
        <dbReference type="Pfam" id="PF01694"/>
    </source>
</evidence>
<keyword evidence="2 5" id="KW-0812">Transmembrane</keyword>
<feature type="transmembrane region" description="Helical" evidence="5">
    <location>
        <begin position="88"/>
        <end position="107"/>
    </location>
</feature>
<protein>
    <recommendedName>
        <fullName evidence="6">Peptidase S54 rhomboid domain-containing protein</fullName>
    </recommendedName>
</protein>
<dbReference type="SUPFAM" id="SSF144091">
    <property type="entry name" value="Rhomboid-like"/>
    <property type="match status" value="1"/>
</dbReference>
<keyword evidence="8" id="KW-1185">Reference proteome</keyword>
<dbReference type="Gene3D" id="1.20.1540.10">
    <property type="entry name" value="Rhomboid-like"/>
    <property type="match status" value="1"/>
</dbReference>
<dbReference type="Proteomes" id="UP001354989">
    <property type="component" value="Chromosome"/>
</dbReference>
<dbReference type="InterPro" id="IPR035952">
    <property type="entry name" value="Rhomboid-like_sf"/>
</dbReference>
<evidence type="ECO:0000256" key="3">
    <source>
        <dbReference type="ARBA" id="ARBA00022989"/>
    </source>
</evidence>
<evidence type="ECO:0000256" key="2">
    <source>
        <dbReference type="ARBA" id="ARBA00022692"/>
    </source>
</evidence>
<gene>
    <name evidence="7" type="ORF">PEPS_13060</name>
</gene>
<evidence type="ECO:0000313" key="8">
    <source>
        <dbReference type="Proteomes" id="UP001354989"/>
    </source>
</evidence>
<keyword evidence="4 5" id="KW-0472">Membrane</keyword>
<feature type="domain" description="Peptidase S54 rhomboid" evidence="6">
    <location>
        <begin position="48"/>
        <end position="180"/>
    </location>
</feature>
<dbReference type="EMBL" id="AP025292">
    <property type="protein sequence ID" value="BDC99025.1"/>
    <property type="molecule type" value="Genomic_DNA"/>
</dbReference>
<dbReference type="PANTHER" id="PTHR43066">
    <property type="entry name" value="RHOMBOID-RELATED PROTEIN"/>
    <property type="match status" value="1"/>
</dbReference>
<keyword evidence="3 5" id="KW-1133">Transmembrane helix</keyword>
<feature type="transmembrane region" description="Helical" evidence="5">
    <location>
        <begin position="12"/>
        <end position="36"/>
    </location>
</feature>
<dbReference type="Pfam" id="PF01694">
    <property type="entry name" value="Rhomboid"/>
    <property type="match status" value="1"/>
</dbReference>
<name>A0ABM7VDL4_9BACT</name>
<proteinExistence type="predicted"/>
<dbReference type="RefSeq" id="WP_338398021.1">
    <property type="nucleotide sequence ID" value="NZ_AP025292.1"/>
</dbReference>
<dbReference type="InterPro" id="IPR022764">
    <property type="entry name" value="Peptidase_S54_rhomboid_dom"/>
</dbReference>
<feature type="transmembrane region" description="Helical" evidence="5">
    <location>
        <begin position="163"/>
        <end position="180"/>
    </location>
</feature>
<accession>A0ABM7VDL4</accession>
<organism evidence="7 8">
    <name type="scientific">Persicobacter psychrovividus</name>
    <dbReference type="NCBI Taxonomy" id="387638"/>
    <lineage>
        <taxon>Bacteria</taxon>
        <taxon>Pseudomonadati</taxon>
        <taxon>Bacteroidota</taxon>
        <taxon>Cytophagia</taxon>
        <taxon>Cytophagales</taxon>
        <taxon>Persicobacteraceae</taxon>
        <taxon>Persicobacter</taxon>
    </lineage>
</organism>